<evidence type="ECO:0000313" key="8">
    <source>
        <dbReference type="Proteomes" id="UP000284403"/>
    </source>
</evidence>
<keyword evidence="3" id="KW-0809">Transit peptide</keyword>
<dbReference type="OrthoDB" id="5673at2759"/>
<comment type="similarity">
    <text evidence="2">Belongs to the ATP12 family.</text>
</comment>
<gene>
    <name evidence="7" type="ORF">Tco025E_07017</name>
</gene>
<dbReference type="Proteomes" id="UP000284403">
    <property type="component" value="Unassembled WGS sequence"/>
</dbReference>
<dbReference type="PANTHER" id="PTHR21013">
    <property type="entry name" value="ATP SYNTHASE MITOCHONDRIAL F1 COMPLEX ASSEMBLY FACTOR 2/ATP12 PROTEIN, MITOCHONDRIAL PRECURSOR"/>
    <property type="match status" value="1"/>
</dbReference>
<protein>
    <submittedName>
        <fullName evidence="7">ATP synthase mitochondrial F1 complex assembly factor 2</fullName>
    </submittedName>
</protein>
<evidence type="ECO:0000256" key="2">
    <source>
        <dbReference type="ARBA" id="ARBA00008231"/>
    </source>
</evidence>
<name>A0A422NUI3_9TRYP</name>
<organism evidence="7 8">
    <name type="scientific">Trypanosoma conorhini</name>
    <dbReference type="NCBI Taxonomy" id="83891"/>
    <lineage>
        <taxon>Eukaryota</taxon>
        <taxon>Discoba</taxon>
        <taxon>Euglenozoa</taxon>
        <taxon>Kinetoplastea</taxon>
        <taxon>Metakinetoplastina</taxon>
        <taxon>Trypanosomatida</taxon>
        <taxon>Trypanosomatidae</taxon>
        <taxon>Trypanosoma</taxon>
    </lineage>
</organism>
<comment type="subcellular location">
    <subcellularLocation>
        <location evidence="1">Mitochondrion</location>
    </subcellularLocation>
</comment>
<dbReference type="Gene3D" id="3.30.2180.10">
    <property type="entry name" value="ATP12-like"/>
    <property type="match status" value="1"/>
</dbReference>
<evidence type="ECO:0000256" key="1">
    <source>
        <dbReference type="ARBA" id="ARBA00004173"/>
    </source>
</evidence>
<evidence type="ECO:0000256" key="4">
    <source>
        <dbReference type="ARBA" id="ARBA00023128"/>
    </source>
</evidence>
<evidence type="ECO:0000313" key="7">
    <source>
        <dbReference type="EMBL" id="RNF09114.1"/>
    </source>
</evidence>
<accession>A0A422NUI3</accession>
<dbReference type="InterPro" id="IPR042272">
    <property type="entry name" value="ATP12_ATP_synth-F1-assembly_N"/>
</dbReference>
<dbReference type="RefSeq" id="XP_029225979.1">
    <property type="nucleotide sequence ID" value="XM_029373884.1"/>
</dbReference>
<evidence type="ECO:0000256" key="6">
    <source>
        <dbReference type="SAM" id="MobiDB-lite"/>
    </source>
</evidence>
<keyword evidence="4" id="KW-0496">Mitochondrion</keyword>
<reference evidence="7 8" key="1">
    <citation type="journal article" date="2018" name="BMC Genomics">
        <title>Genomic comparison of Trypanosoma conorhini and Trypanosoma rangeli to Trypanosoma cruzi strains of high and low virulence.</title>
        <authorList>
            <person name="Bradwell K.R."/>
            <person name="Koparde V.N."/>
            <person name="Matveyev A.V."/>
            <person name="Serrano M.G."/>
            <person name="Alves J.M."/>
            <person name="Parikh H."/>
            <person name="Huang B."/>
            <person name="Lee V."/>
            <person name="Espinosa-Alvarez O."/>
            <person name="Ortiz P.A."/>
            <person name="Costa-Martins A.G."/>
            <person name="Teixeira M.M."/>
            <person name="Buck G.A."/>
        </authorList>
    </citation>
    <scope>NUCLEOTIDE SEQUENCE [LARGE SCALE GENOMIC DNA]</scope>
    <source>
        <strain evidence="7 8">025E</strain>
    </source>
</reference>
<keyword evidence="5" id="KW-0143">Chaperone</keyword>
<evidence type="ECO:0000256" key="5">
    <source>
        <dbReference type="ARBA" id="ARBA00023186"/>
    </source>
</evidence>
<comment type="caution">
    <text evidence="7">The sequence shown here is derived from an EMBL/GenBank/DDBJ whole genome shotgun (WGS) entry which is preliminary data.</text>
</comment>
<dbReference type="EMBL" id="MKKU01000518">
    <property type="protein sequence ID" value="RNF09114.1"/>
    <property type="molecule type" value="Genomic_DNA"/>
</dbReference>
<dbReference type="InterPro" id="IPR011419">
    <property type="entry name" value="ATP12_ATP_synth-F1-assembly"/>
</dbReference>
<dbReference type="AlphaFoldDB" id="A0A422NUI3"/>
<dbReference type="GeneID" id="40320628"/>
<dbReference type="SUPFAM" id="SSF160909">
    <property type="entry name" value="ATP12-like"/>
    <property type="match status" value="1"/>
</dbReference>
<evidence type="ECO:0000256" key="3">
    <source>
        <dbReference type="ARBA" id="ARBA00022946"/>
    </source>
</evidence>
<dbReference type="PANTHER" id="PTHR21013:SF10">
    <property type="entry name" value="ATP SYNTHASE MITOCHONDRIAL F1 COMPLEX ASSEMBLY FACTOR 2"/>
    <property type="match status" value="1"/>
</dbReference>
<feature type="region of interest" description="Disordered" evidence="6">
    <location>
        <begin position="26"/>
        <end position="55"/>
    </location>
</feature>
<dbReference type="GO" id="GO:0033615">
    <property type="term" value="P:mitochondrial proton-transporting ATP synthase complex assembly"/>
    <property type="evidence" value="ECO:0007669"/>
    <property type="project" value="TreeGrafter"/>
</dbReference>
<keyword evidence="8" id="KW-1185">Reference proteome</keyword>
<dbReference type="Gene3D" id="1.10.3580.10">
    <property type="entry name" value="ATP12 ATPase"/>
    <property type="match status" value="1"/>
</dbReference>
<dbReference type="GO" id="GO:0005739">
    <property type="term" value="C:mitochondrion"/>
    <property type="evidence" value="ECO:0007669"/>
    <property type="project" value="UniProtKB-SubCell"/>
</dbReference>
<feature type="compositionally biased region" description="Low complexity" evidence="6">
    <location>
        <begin position="26"/>
        <end position="37"/>
    </location>
</feature>
<dbReference type="Pfam" id="PF07542">
    <property type="entry name" value="ATP12"/>
    <property type="match status" value="1"/>
</dbReference>
<sequence length="390" mass="42928">MRKFAVPRLSSSPYRLGILLSGRRSCASSSSANAGASSSGGGSGPTIAPKKPRRRISASIDASSLLDRVPRDPGAHAELSTAELERKLEEWSKMNPQQLQELYERLEKQEEEENRVLVEDSLYQMDVSMRDRSAAAVRVFWRDVDVGQLDGYEGWYTVLVDGRKVKAFESNNVLAIPSEAMAYACAREYAEQTVYLNKLLMPMTDMCSGALAVAPQMIAPRVDYLMSFYQNDNMYFRAAPIAGEQDRVIGPIADWFAHAFNVNVPRIVGIGHPQIPAGSTLKVRDALLAMSMNPYQIVALCVAAQFTSSLLLPLAMFNGIVDLPTALSINSSEERHNTSVEGVIEGYHDIREADVVTKLCACAVTWQLMNQIPISKCMEVARINVASEAL</sequence>
<proteinExistence type="inferred from homology"/>
<dbReference type="InterPro" id="IPR023335">
    <property type="entry name" value="ATP12_ortho_dom_sf"/>
</dbReference>